<dbReference type="Pfam" id="PF04421">
    <property type="entry name" value="Mss4"/>
    <property type="match status" value="1"/>
</dbReference>
<proteinExistence type="predicted"/>
<evidence type="ECO:0000256" key="2">
    <source>
        <dbReference type="ARBA" id="ARBA00022658"/>
    </source>
</evidence>
<keyword evidence="1" id="KW-0813">Transport</keyword>
<dbReference type="GO" id="GO:0008270">
    <property type="term" value="F:zinc ion binding"/>
    <property type="evidence" value="ECO:0007669"/>
    <property type="project" value="TreeGrafter"/>
</dbReference>
<dbReference type="Proteomes" id="UP000025227">
    <property type="component" value="Unplaced"/>
</dbReference>
<keyword evidence="5" id="KW-1185">Reference proteome</keyword>
<dbReference type="PANTHER" id="PTHR13276:SF3">
    <property type="entry name" value="MSS4-LIKE PROTEIN"/>
    <property type="match status" value="1"/>
</dbReference>
<organism evidence="5 6">
    <name type="scientific">Haemonchus contortus</name>
    <name type="common">Barber pole worm</name>
    <dbReference type="NCBI Taxonomy" id="6289"/>
    <lineage>
        <taxon>Eukaryota</taxon>
        <taxon>Metazoa</taxon>
        <taxon>Ecdysozoa</taxon>
        <taxon>Nematoda</taxon>
        <taxon>Chromadorea</taxon>
        <taxon>Rhabditida</taxon>
        <taxon>Rhabditina</taxon>
        <taxon>Rhabditomorpha</taxon>
        <taxon>Strongyloidea</taxon>
        <taxon>Trichostrongylidae</taxon>
        <taxon>Haemonchus</taxon>
    </lineage>
</organism>
<feature type="region of interest" description="Disordered" evidence="4">
    <location>
        <begin position="150"/>
        <end position="171"/>
    </location>
</feature>
<dbReference type="FunFam" id="2.170.150.10:FF:000005">
    <property type="entry name" value="Guanine nucleotide exchange factor MSS4"/>
    <property type="match status" value="1"/>
</dbReference>
<sequence>VVLSFYLSMAVKGTIDASKLFPEKLILKDVGNKNEPVNRDDLLNVDDKNWKSVLCRRCDSIIFPEDRVKLVDNLTVKLPLMSTSGTGCKETEDVSLWWYTASDMDFDTIGFAFEVYDNKKVLLCGDCEFGPVGLRSQDDKQFWVATERVVHVDKPPPPGAKPRPKKEKKKK</sequence>
<keyword evidence="3" id="KW-0653">Protein transport</keyword>
<evidence type="ECO:0000256" key="4">
    <source>
        <dbReference type="SAM" id="MobiDB-lite"/>
    </source>
</evidence>
<dbReference type="PANTHER" id="PTHR13276">
    <property type="entry name" value="GUANINE NUCLEOTIDE EXCHANGE FACTOR MSS4"/>
    <property type="match status" value="1"/>
</dbReference>
<evidence type="ECO:0000313" key="5">
    <source>
        <dbReference type="Proteomes" id="UP000025227"/>
    </source>
</evidence>
<dbReference type="WBParaSite" id="HCON_00006780-00001">
    <property type="protein sequence ID" value="HCON_00006780-00001"/>
    <property type="gene ID" value="HCON_00006780"/>
</dbReference>
<dbReference type="InterPro" id="IPR007515">
    <property type="entry name" value="Mss4"/>
</dbReference>
<reference evidence="6" key="1">
    <citation type="submission" date="2020-12" db="UniProtKB">
        <authorList>
            <consortium name="WormBaseParasite"/>
        </authorList>
    </citation>
    <scope>IDENTIFICATION</scope>
    <source>
        <strain evidence="6">MHco3</strain>
    </source>
</reference>
<dbReference type="GO" id="GO:0006892">
    <property type="term" value="P:post-Golgi vesicle-mediated transport"/>
    <property type="evidence" value="ECO:0007669"/>
    <property type="project" value="TreeGrafter"/>
</dbReference>
<dbReference type="InterPro" id="IPR011323">
    <property type="entry name" value="Mss4/transl-control_tumour"/>
</dbReference>
<accession>A0A7I5E5B6</accession>
<protein>
    <submittedName>
        <fullName evidence="6">Mss4-like protein</fullName>
    </submittedName>
</protein>
<feature type="compositionally biased region" description="Basic residues" evidence="4">
    <location>
        <begin position="162"/>
        <end position="171"/>
    </location>
</feature>
<dbReference type="SUPFAM" id="SSF51316">
    <property type="entry name" value="Mss4-like"/>
    <property type="match status" value="1"/>
</dbReference>
<keyword evidence="2" id="KW-0344">Guanine-nucleotide releasing factor</keyword>
<dbReference type="GO" id="GO:0015031">
    <property type="term" value="P:protein transport"/>
    <property type="evidence" value="ECO:0007669"/>
    <property type="project" value="UniProtKB-KW"/>
</dbReference>
<dbReference type="GO" id="GO:0007264">
    <property type="term" value="P:small GTPase-mediated signal transduction"/>
    <property type="evidence" value="ECO:0007669"/>
    <property type="project" value="InterPro"/>
</dbReference>
<name>A0A7I5E5B6_HAECO</name>
<evidence type="ECO:0000256" key="1">
    <source>
        <dbReference type="ARBA" id="ARBA00022448"/>
    </source>
</evidence>
<dbReference type="PROSITE" id="PS51796">
    <property type="entry name" value="MSS4"/>
    <property type="match status" value="1"/>
</dbReference>
<dbReference type="OrthoDB" id="30840at2759"/>
<dbReference type="AlphaFoldDB" id="A0A7I5E5B6"/>
<dbReference type="GO" id="GO:0016020">
    <property type="term" value="C:membrane"/>
    <property type="evidence" value="ECO:0007669"/>
    <property type="project" value="TreeGrafter"/>
</dbReference>
<dbReference type="OMA" id="RRCDSII"/>
<dbReference type="Gene3D" id="2.170.150.10">
    <property type="entry name" value="Metal Binding Protein, Guanine Nucleotide Exchange Factor, Chain A"/>
    <property type="match status" value="1"/>
</dbReference>
<dbReference type="GO" id="GO:0005829">
    <property type="term" value="C:cytosol"/>
    <property type="evidence" value="ECO:0007669"/>
    <property type="project" value="TreeGrafter"/>
</dbReference>
<evidence type="ECO:0000313" key="6">
    <source>
        <dbReference type="WBParaSite" id="HCON_00006780-00001"/>
    </source>
</evidence>
<evidence type="ECO:0000256" key="3">
    <source>
        <dbReference type="ARBA" id="ARBA00022927"/>
    </source>
</evidence>
<dbReference type="InterPro" id="IPR011057">
    <property type="entry name" value="Mss4-like_sf"/>
</dbReference>
<dbReference type="GO" id="GO:0005085">
    <property type="term" value="F:guanyl-nucleotide exchange factor activity"/>
    <property type="evidence" value="ECO:0007669"/>
    <property type="project" value="UniProtKB-KW"/>
</dbReference>